<dbReference type="Pfam" id="PF01227">
    <property type="entry name" value="GTP_cyclohydroI"/>
    <property type="match status" value="1"/>
</dbReference>
<keyword evidence="4 6" id="KW-0378">Hydrolase</keyword>
<comment type="pathway">
    <text evidence="2 6">Cofactor biosynthesis; 7,8-dihydroneopterin triphosphate biosynthesis; 7,8-dihydroneopterin triphosphate from GTP: step 1/1.</text>
</comment>
<dbReference type="EC" id="3.5.4.16" evidence="6"/>
<name>A0A0R1SD44_9LACO</name>
<evidence type="ECO:0000256" key="2">
    <source>
        <dbReference type="ARBA" id="ARBA00005080"/>
    </source>
</evidence>
<dbReference type="AlphaFoldDB" id="A0A0R1SD44"/>
<comment type="subunit">
    <text evidence="6">Homopolymer.</text>
</comment>
<dbReference type="Gene3D" id="3.30.1130.10">
    <property type="match status" value="1"/>
</dbReference>
<comment type="caution">
    <text evidence="8">The sequence shown here is derived from an EMBL/GenBank/DDBJ whole genome shotgun (WGS) entry which is preliminary data.</text>
</comment>
<evidence type="ECO:0000259" key="7">
    <source>
        <dbReference type="Pfam" id="PF01227"/>
    </source>
</evidence>
<dbReference type="EMBL" id="AZEY01000041">
    <property type="protein sequence ID" value="KRL66569.1"/>
    <property type="molecule type" value="Genomic_DNA"/>
</dbReference>
<dbReference type="GO" id="GO:0046654">
    <property type="term" value="P:tetrahydrofolate biosynthetic process"/>
    <property type="evidence" value="ECO:0007669"/>
    <property type="project" value="UniProtKB-UniRule"/>
</dbReference>
<sequence>MSPENKQIIETSIRHILTAVGENPDRAGLKETPARVARMYEEIFSSLEKKSFDDGKVFDADKSVDDEIVTVKHVPFYSMCEHHLLPFFGTVSVGYVPQNGKIIGLSKIPRLIEYVAAKPSVQEEITSQIGKEMTKILAPQGVAVVITARHMCVEMRGIKKLNSQTTTSYYDGILKKDRDKKAEFLQEINR</sequence>
<dbReference type="PANTHER" id="PTHR11109:SF7">
    <property type="entry name" value="GTP CYCLOHYDROLASE 1"/>
    <property type="match status" value="1"/>
</dbReference>
<dbReference type="FunFam" id="1.10.286.10:FF:000001">
    <property type="entry name" value="GTP cyclohydrolase 1"/>
    <property type="match status" value="1"/>
</dbReference>
<gene>
    <name evidence="6" type="primary">folE</name>
    <name evidence="8" type="ORF">FC85_GL002880</name>
</gene>
<dbReference type="UniPathway" id="UPA00848">
    <property type="reaction ID" value="UER00151"/>
</dbReference>
<keyword evidence="3 6" id="KW-0554">One-carbon metabolism</keyword>
<evidence type="ECO:0000313" key="8">
    <source>
        <dbReference type="EMBL" id="KRL66569.1"/>
    </source>
</evidence>
<dbReference type="GO" id="GO:0006729">
    <property type="term" value="P:tetrahydrobiopterin biosynthetic process"/>
    <property type="evidence" value="ECO:0007669"/>
    <property type="project" value="TreeGrafter"/>
</dbReference>
<dbReference type="FunFam" id="3.30.1130.10:FF:000001">
    <property type="entry name" value="GTP cyclohydrolase 1"/>
    <property type="match status" value="1"/>
</dbReference>
<dbReference type="GO" id="GO:0006730">
    <property type="term" value="P:one-carbon metabolic process"/>
    <property type="evidence" value="ECO:0007669"/>
    <property type="project" value="UniProtKB-UniRule"/>
</dbReference>
<dbReference type="InterPro" id="IPR043134">
    <property type="entry name" value="GTP-CH-I_N"/>
</dbReference>
<keyword evidence="6" id="KW-0547">Nucleotide-binding</keyword>
<dbReference type="GO" id="GO:0005737">
    <property type="term" value="C:cytoplasm"/>
    <property type="evidence" value="ECO:0007669"/>
    <property type="project" value="TreeGrafter"/>
</dbReference>
<dbReference type="NCBIfam" id="NF006825">
    <property type="entry name" value="PRK09347.1-2"/>
    <property type="match status" value="1"/>
</dbReference>
<dbReference type="InterPro" id="IPR020602">
    <property type="entry name" value="GTP_CycHdrlase_I_dom"/>
</dbReference>
<comment type="similarity">
    <text evidence="6">Belongs to the GTP cyclohydrolase I family.</text>
</comment>
<evidence type="ECO:0000256" key="6">
    <source>
        <dbReference type="HAMAP-Rule" id="MF_00223"/>
    </source>
</evidence>
<feature type="binding site" evidence="6">
    <location>
        <position position="83"/>
    </location>
    <ligand>
        <name>Zn(2+)</name>
        <dbReference type="ChEBI" id="CHEBI:29105"/>
    </ligand>
</feature>
<feature type="binding site" evidence="6">
    <location>
        <position position="80"/>
    </location>
    <ligand>
        <name>Zn(2+)</name>
        <dbReference type="ChEBI" id="CHEBI:29105"/>
    </ligand>
</feature>
<dbReference type="SUPFAM" id="SSF55620">
    <property type="entry name" value="Tetrahydrobiopterin biosynthesis enzymes-like"/>
    <property type="match status" value="1"/>
</dbReference>
<dbReference type="InterPro" id="IPR043133">
    <property type="entry name" value="GTP-CH-I_C/QueF"/>
</dbReference>
<reference evidence="8 9" key="1">
    <citation type="journal article" date="2015" name="Genome Announc.">
        <title>Expanding the biotechnology potential of lactobacilli through comparative genomics of 213 strains and associated genera.</title>
        <authorList>
            <person name="Sun Z."/>
            <person name="Harris H.M."/>
            <person name="McCann A."/>
            <person name="Guo C."/>
            <person name="Argimon S."/>
            <person name="Zhang W."/>
            <person name="Yang X."/>
            <person name="Jeffery I.B."/>
            <person name="Cooney J.C."/>
            <person name="Kagawa T.F."/>
            <person name="Liu W."/>
            <person name="Song Y."/>
            <person name="Salvetti E."/>
            <person name="Wrobel A."/>
            <person name="Rasinkangas P."/>
            <person name="Parkhill J."/>
            <person name="Rea M.C."/>
            <person name="O'Sullivan O."/>
            <person name="Ritari J."/>
            <person name="Douillard F.P."/>
            <person name="Paul Ross R."/>
            <person name="Yang R."/>
            <person name="Briner A.E."/>
            <person name="Felis G.E."/>
            <person name="de Vos W.M."/>
            <person name="Barrangou R."/>
            <person name="Klaenhammer T.R."/>
            <person name="Caufield P.W."/>
            <person name="Cui Y."/>
            <person name="Zhang H."/>
            <person name="O'Toole P.W."/>
        </authorList>
    </citation>
    <scope>NUCLEOTIDE SEQUENCE [LARGE SCALE GENOMIC DNA]</scope>
    <source>
        <strain evidence="8 9">DSM 14421</strain>
    </source>
</reference>
<accession>A0A0R1SD44</accession>
<dbReference type="PATRIC" id="fig|1423739.3.peg.2992"/>
<protein>
    <recommendedName>
        <fullName evidence="6">GTP cyclohydrolase 1</fullName>
        <ecNumber evidence="6">3.5.4.16</ecNumber>
    </recommendedName>
    <alternativeName>
        <fullName evidence="6">GTP cyclohydrolase I</fullName>
        <shortName evidence="6">GTP-CH-I</shortName>
    </alternativeName>
</protein>
<dbReference type="GO" id="GO:0003934">
    <property type="term" value="F:GTP cyclohydrolase I activity"/>
    <property type="evidence" value="ECO:0007669"/>
    <property type="project" value="UniProtKB-UniRule"/>
</dbReference>
<organism evidence="8 9">
    <name type="scientific">Lentilactobacillus diolivorans DSM 14421</name>
    <dbReference type="NCBI Taxonomy" id="1423739"/>
    <lineage>
        <taxon>Bacteria</taxon>
        <taxon>Bacillati</taxon>
        <taxon>Bacillota</taxon>
        <taxon>Bacilli</taxon>
        <taxon>Lactobacillales</taxon>
        <taxon>Lactobacillaceae</taxon>
        <taxon>Lentilactobacillus</taxon>
    </lineage>
</organism>
<keyword evidence="5 6" id="KW-0342">GTP-binding</keyword>
<dbReference type="Proteomes" id="UP000052013">
    <property type="component" value="Unassembled WGS sequence"/>
</dbReference>
<feature type="binding site" evidence="6">
    <location>
        <position position="152"/>
    </location>
    <ligand>
        <name>Zn(2+)</name>
        <dbReference type="ChEBI" id="CHEBI:29105"/>
    </ligand>
</feature>
<dbReference type="Gene3D" id="1.10.286.10">
    <property type="match status" value="1"/>
</dbReference>
<proteinExistence type="inferred from homology"/>
<feature type="domain" description="GTP cyclohydrolase I" evidence="7">
    <location>
        <begin position="9"/>
        <end position="188"/>
    </location>
</feature>
<dbReference type="STRING" id="1423739.FC85_GL002880"/>
<dbReference type="NCBIfam" id="NF006826">
    <property type="entry name" value="PRK09347.1-3"/>
    <property type="match status" value="1"/>
</dbReference>
<dbReference type="NCBIfam" id="TIGR00063">
    <property type="entry name" value="folE"/>
    <property type="match status" value="1"/>
</dbReference>
<evidence type="ECO:0000256" key="5">
    <source>
        <dbReference type="ARBA" id="ARBA00023134"/>
    </source>
</evidence>
<keyword evidence="6" id="KW-0862">Zinc</keyword>
<dbReference type="HAMAP" id="MF_00223">
    <property type="entry name" value="FolE"/>
    <property type="match status" value="1"/>
</dbReference>
<dbReference type="GO" id="GO:0005525">
    <property type="term" value="F:GTP binding"/>
    <property type="evidence" value="ECO:0007669"/>
    <property type="project" value="UniProtKB-KW"/>
</dbReference>
<dbReference type="PANTHER" id="PTHR11109">
    <property type="entry name" value="GTP CYCLOHYDROLASE I"/>
    <property type="match status" value="1"/>
</dbReference>
<dbReference type="GO" id="GO:0008270">
    <property type="term" value="F:zinc ion binding"/>
    <property type="evidence" value="ECO:0007669"/>
    <property type="project" value="UniProtKB-UniRule"/>
</dbReference>
<keyword evidence="6" id="KW-0479">Metal-binding</keyword>
<evidence type="ECO:0000256" key="1">
    <source>
        <dbReference type="ARBA" id="ARBA00001052"/>
    </source>
</evidence>
<evidence type="ECO:0000313" key="9">
    <source>
        <dbReference type="Proteomes" id="UP000052013"/>
    </source>
</evidence>
<evidence type="ECO:0000256" key="3">
    <source>
        <dbReference type="ARBA" id="ARBA00022563"/>
    </source>
</evidence>
<comment type="catalytic activity">
    <reaction evidence="1 6">
        <text>GTP + H2O = 7,8-dihydroneopterin 3'-triphosphate + formate + H(+)</text>
        <dbReference type="Rhea" id="RHEA:17473"/>
        <dbReference type="ChEBI" id="CHEBI:15377"/>
        <dbReference type="ChEBI" id="CHEBI:15378"/>
        <dbReference type="ChEBI" id="CHEBI:15740"/>
        <dbReference type="ChEBI" id="CHEBI:37565"/>
        <dbReference type="ChEBI" id="CHEBI:58462"/>
        <dbReference type="EC" id="3.5.4.16"/>
    </reaction>
</comment>
<dbReference type="InterPro" id="IPR001474">
    <property type="entry name" value="GTP_CycHdrlase_I"/>
</dbReference>
<evidence type="ECO:0000256" key="4">
    <source>
        <dbReference type="ARBA" id="ARBA00022801"/>
    </source>
</evidence>